<dbReference type="Proteomes" id="UP001281147">
    <property type="component" value="Unassembled WGS sequence"/>
</dbReference>
<reference evidence="1" key="1">
    <citation type="submission" date="2023-07" db="EMBL/GenBank/DDBJ databases">
        <title>Black Yeasts Isolated from many extreme environments.</title>
        <authorList>
            <person name="Coleine C."/>
            <person name="Stajich J.E."/>
            <person name="Selbmann L."/>
        </authorList>
    </citation>
    <scope>NUCLEOTIDE SEQUENCE</scope>
    <source>
        <strain evidence="1">CCFEE 5714</strain>
    </source>
</reference>
<protein>
    <submittedName>
        <fullName evidence="1">Uncharacterized protein</fullName>
    </submittedName>
</protein>
<proteinExistence type="predicted"/>
<evidence type="ECO:0000313" key="2">
    <source>
        <dbReference type="Proteomes" id="UP001281147"/>
    </source>
</evidence>
<name>A0ACC3MYU9_9PEZI</name>
<keyword evidence="2" id="KW-1185">Reference proteome</keyword>
<comment type="caution">
    <text evidence="1">The sequence shown here is derived from an EMBL/GenBank/DDBJ whole genome shotgun (WGS) entry which is preliminary data.</text>
</comment>
<organism evidence="1 2">
    <name type="scientific">Vermiconidia calcicola</name>
    <dbReference type="NCBI Taxonomy" id="1690605"/>
    <lineage>
        <taxon>Eukaryota</taxon>
        <taxon>Fungi</taxon>
        <taxon>Dikarya</taxon>
        <taxon>Ascomycota</taxon>
        <taxon>Pezizomycotina</taxon>
        <taxon>Dothideomycetes</taxon>
        <taxon>Dothideomycetidae</taxon>
        <taxon>Mycosphaerellales</taxon>
        <taxon>Extremaceae</taxon>
        <taxon>Vermiconidia</taxon>
    </lineage>
</organism>
<dbReference type="EMBL" id="JAUTXU010000117">
    <property type="protein sequence ID" value="KAK3706717.1"/>
    <property type="molecule type" value="Genomic_DNA"/>
</dbReference>
<evidence type="ECO:0000313" key="1">
    <source>
        <dbReference type="EMBL" id="KAK3706717.1"/>
    </source>
</evidence>
<gene>
    <name evidence="1" type="ORF">LTR37_012561</name>
</gene>
<sequence length="1432" mass="158348">MAAVARVGPVAAAMTKNGVMKIEGIIHSEPPRLLVLFDKEQEEIVRVVADVVGQSYGIVGKLEDAAGRSEDGVVGLENGFVLDPELLRRVRRTVITTHAIDEQDLRNEQITAFCDYEYLYSSKRFSRRTVARYLGFILGQIKPHNDLKKKTRTTLLSTTFPDIRAALPNLDILSVGADSVELRVDLLKENQRDGMAAAVPSLKYVGEQVMLLRQRTELPVIFTTRCTKENGRFPMDDPMLFYQYLHKAIQWGCEYVDVELWLPEEIRHKLAAEKRNSKIISAWHDFSGQFKWTSDEAHQLFRDGASYGDIVKMIALVNTMEANYELEYFRSTVQSMYQHPPFSGLNMGPIGQLSRTLNKVFTPITHPLLPMIAAPGQLSAAEINSMLHSMGHLRRLDMYAIGNVRTSGQAMFLEKCLNELSLPHQLRCMECLPQGTIERIVNQANFGGAYLNPPLPSSKASYLPNLTEAAATIGQVDTIVVRSASDGRSLLCDNATWKGIRATLTRDVIPSAYGQRPALILANAEPQAAATIYALADLGIGPIYTIGFKANGLHGVHLQQFRGAEDMKKVKEPFVIISALPPEKSHIVSPLLRHYSNTVRALRRPGRVFLDLANGIHGKGDSVAIAKELGYRSYGIVTVNASTMVETLRLLLGFNVGVDFVKLASDAIPKKRGPKTDVLEALLKRVNGLEKRLKDEKTSDFPIDGEGAEAAHSSQEPDMVEETSPVEHTTLDEQPEHGLQPRLLPAHLVAPRAREPIAFTDALLDTYFARLHNKPYYVLDEPNTRQRLRDGQLPLFLINAIHAVSIRYVPHLSGGHSGAVRSSQEYAKHSRSDIDVDEPSIDHLQALLLLAMASFQSGKGKKSYMLLSHAISMAFALDLHREVPLHLRFAAIEREGRRKLFWTCYLMDRFTTSGSKRPPLISDESISLRYPAWLPPGSQRFLDGNYFPNRSSLSHASGISSAAQGSAAMLVEIVRILGATNRYLASGGVKGDSHFPWHVQSTLSRIRSDLDNWAASTQDAFTSLDALFGQVDSVSLVLSKLIYHLVHCLLYRPFLPVDLAELSGNSQNQSWQIEATNLCFMHANAIAELVDIGKNTGIIYWPSFVGFCVCTAGTIHVHGAHYMAPEEGDVFSNSAILLSREMAQLADLAYFWAGVQHQRETLQTAYASHSRLVQSLACSPMRFSPVFQMEDFFDRYPGSYIDGAHITFTDVIPDSSLDSPSAYHNVPQGGNMWTSQAYLDQTASYQPVLPSQYMTQNRMPSASRSTKRRGTTNGSSYPYPTPTSEAHPNPFDQQDRSLSQTSSHHQAGIQEVEPSQQSNEANNVEQAQNPTLAGGIFAPSLTFSPMTQNMVMQSTNHERYDPFFGVKNSATDHPTPSGFSASSQSAHAAEAADNDPFLSFLEQLAENDGSGGPNDLNYFLNGQDSAAFGETA</sequence>
<accession>A0ACC3MYU9</accession>